<evidence type="ECO:0000259" key="2">
    <source>
        <dbReference type="Pfam" id="PF00391"/>
    </source>
</evidence>
<name>A0A1B0CHV1_LUTLO</name>
<evidence type="ECO:0000313" key="4">
    <source>
        <dbReference type="EnsemblMetazoa" id="LLOJ004013-PA"/>
    </source>
</evidence>
<dbReference type="EMBL" id="AJWK01012728">
    <property type="status" value="NOT_ANNOTATED_CDS"/>
    <property type="molecule type" value="Genomic_DNA"/>
</dbReference>
<dbReference type="Gene3D" id="3.30.1490.20">
    <property type="entry name" value="ATP-grasp fold, A domain"/>
    <property type="match status" value="2"/>
</dbReference>
<dbReference type="InterPro" id="IPR036637">
    <property type="entry name" value="Phosphohistidine_dom_sf"/>
</dbReference>
<dbReference type="EMBL" id="AJWK01012727">
    <property type="status" value="NOT_ANNOTATED_CDS"/>
    <property type="molecule type" value="Genomic_DNA"/>
</dbReference>
<keyword evidence="5" id="KW-1185">Reference proteome</keyword>
<evidence type="ECO:0008006" key="6">
    <source>
        <dbReference type="Google" id="ProtNLM"/>
    </source>
</evidence>
<dbReference type="PANTHER" id="PTHR43615">
    <property type="entry name" value="PHOSPHOENOLPYRUVATE SYNTHASE-RELATED"/>
    <property type="match status" value="1"/>
</dbReference>
<evidence type="ECO:0000313" key="5">
    <source>
        <dbReference type="Proteomes" id="UP000092461"/>
    </source>
</evidence>
<organism evidence="4 5">
    <name type="scientific">Lutzomyia longipalpis</name>
    <name type="common">Sand fly</name>
    <dbReference type="NCBI Taxonomy" id="7200"/>
    <lineage>
        <taxon>Eukaryota</taxon>
        <taxon>Metazoa</taxon>
        <taxon>Ecdysozoa</taxon>
        <taxon>Arthropoda</taxon>
        <taxon>Hexapoda</taxon>
        <taxon>Insecta</taxon>
        <taxon>Pterygota</taxon>
        <taxon>Neoptera</taxon>
        <taxon>Endopterygota</taxon>
        <taxon>Diptera</taxon>
        <taxon>Nematocera</taxon>
        <taxon>Psychodoidea</taxon>
        <taxon>Psychodidae</taxon>
        <taxon>Lutzomyia</taxon>
        <taxon>Lutzomyia</taxon>
    </lineage>
</organism>
<evidence type="ECO:0000256" key="1">
    <source>
        <dbReference type="ARBA" id="ARBA00007837"/>
    </source>
</evidence>
<evidence type="ECO:0000259" key="3">
    <source>
        <dbReference type="Pfam" id="PF01326"/>
    </source>
</evidence>
<reference evidence="4" key="1">
    <citation type="submission" date="2020-05" db="UniProtKB">
        <authorList>
            <consortium name="EnsemblMetazoa"/>
        </authorList>
    </citation>
    <scope>IDENTIFICATION</scope>
    <source>
        <strain evidence="4">Jacobina</strain>
    </source>
</reference>
<dbReference type="Pfam" id="PF01326">
    <property type="entry name" value="PPDK_N"/>
    <property type="match status" value="2"/>
</dbReference>
<dbReference type="EnsemblMetazoa" id="LLOJ004013-RA">
    <property type="protein sequence ID" value="LLOJ004013-PA"/>
    <property type="gene ID" value="LLOJ004013"/>
</dbReference>
<dbReference type="VEuPathDB" id="VectorBase:LLONM1_005909"/>
<dbReference type="InterPro" id="IPR051549">
    <property type="entry name" value="PEP_Utilizing_Enz"/>
</dbReference>
<dbReference type="VEuPathDB" id="VectorBase:LLOJ004013"/>
<dbReference type="SUPFAM" id="SSF52009">
    <property type="entry name" value="Phosphohistidine domain"/>
    <property type="match status" value="1"/>
</dbReference>
<dbReference type="Gene3D" id="3.50.30.10">
    <property type="entry name" value="Phosphohistidine domain"/>
    <property type="match status" value="1"/>
</dbReference>
<dbReference type="PANTHER" id="PTHR43615:SF1">
    <property type="entry name" value="PPDK_N DOMAIN-CONTAINING PROTEIN"/>
    <property type="match status" value="1"/>
</dbReference>
<dbReference type="Proteomes" id="UP000092461">
    <property type="component" value="Unassembled WGS sequence"/>
</dbReference>
<dbReference type="Pfam" id="PF00391">
    <property type="entry name" value="PEP-utilizers"/>
    <property type="match status" value="1"/>
</dbReference>
<dbReference type="InterPro" id="IPR008279">
    <property type="entry name" value="PEP-util_enz_mobile_dom"/>
</dbReference>
<dbReference type="GO" id="GO:0005524">
    <property type="term" value="F:ATP binding"/>
    <property type="evidence" value="ECO:0007669"/>
    <property type="project" value="InterPro"/>
</dbReference>
<feature type="domain" description="Pyruvate phosphate dikinase AMP/ATP-binding" evidence="3">
    <location>
        <begin position="717"/>
        <end position="879"/>
    </location>
</feature>
<feature type="domain" description="Pyruvate phosphate dikinase AMP/ATP-binding" evidence="3">
    <location>
        <begin position="446"/>
        <end position="715"/>
    </location>
</feature>
<accession>A0A1B0CHV1</accession>
<feature type="domain" description="PEP-utilising enzyme mobile" evidence="2">
    <location>
        <begin position="1368"/>
        <end position="1439"/>
    </location>
</feature>
<dbReference type="Gene3D" id="3.30.470.20">
    <property type="entry name" value="ATP-grasp fold, B domain"/>
    <property type="match status" value="2"/>
</dbReference>
<sequence length="1449" mass="162794">MDVLALMQPLGILAASFVGFVVIFNRRSKKHRSGHYTLPGWNFFLKQRWAERRLRKRFKEEDPGEEFFISHPDDEVHAIEKDIGVESLQFYGTDSQGNELLVKISRRKGRVADVILSLRLESGETLTLPQHPDTRISSANTEEAFEAAGLRYECLVPNSNWRITFAGYLRREIRKTWSAEVHDDDLIFVRFNFIWGAANEPLSWPWNWSPKMMASALATEPWLDGKWINMVPMSTQGVDQFGSLRGQITIGESAPKEVVLPGIREKRWGIERTDYIHRTANFLVSCYDGLIFTLNTKSFSKGLTHVQSGLVRLPCGEVYPIDWSDFHISTLAEHPASLPRGFTFRFSGAGRTFTVVLHFLPEKILPLQGGRPLEWFSHHVPFEVTVNGIPGRGSVQLHYPESYMDISLPHQREEPRIRKLRYKEIKPNPGKLVVRLSDIDAQSVAVAGGKGASLALLTCATDNGTFSVPMGFVVTSSAYRQQMNGDQDLGRLLDRLVGICEEEIKGNLREVCEEVVAKIQSMDVKMQIRLAIEEVLGGIIQSECEENSGDFEIVREMRYAIRSSGISEDGSDASAAGQNETFLGVSTVDEIHRSIVKCWASLYTYQSVQYRRQNTQPIITEMAVVVQQMVAADVAGVLFTRHPSTGNPSHVLITSNYGLGESVVSGEVDPDVFVVKRNYHDTKFTLVETKVGKKEYKIKMASNGREVEKIPLDEDVQTSGISEDGRDASAAGQNETFLGVSTVDEIHRSIVKCWASLYTYQGVQYRRQNTQPIITEMAVVVQQMVAADVAGVLFTRHPSTGNPSHVLITSNYGLGESVVSGEVDPDVFVVKRNYHDTKFTLVETKVGKKEYKIKMASNGREVEKIPLDEDVQTSTTLNWELAHEFDYPIMSPQDARSTANVQEVFPGCTAPLSLFTVAKMIDEASFTGATGLKASTRLFNVFWITMYQLGFEMYNLFLRQPDEKISMLHKVFGMAVLGRDFITKEVLSIGIHRRGITGNWIKFKMMVKTIVQFFNNGNRSARGVSLTNSFRNEYSPESLERFSTASELYEDITKNMVQLYEMSGIHGIVSQVSVLSQVVLMMIMVEGAESFTEDHFNDLAIVLKCSKEVESAEIPKSLAEIGRIIYTTGKAEEFHKIPPKDAIGWLERNCREAHKLFVEFIAKNHHRGLKEFDLATETWGMRPEIVIEMIQANVRFGKAPTAAVTEDSRDIVDQLRSPKKGLSKFFLRRLVSLLKKSVQRRELSKSNLIAVVNEFRMGFRHLGRLMVAEGRLPDFHLIFYLVPAEIERLLRRRDARIVHKASRRRRLLTQWEHIQFPELATGIPRPINHQATTPPDGGECIVQGTTVYPGLITARACAIKSFAEVDQIQSGDILITYSTDIGWSPYFPMLSAVVTEIGGLISHGAVVAREYGLPCIVAARGATDYFRTGDMVTLDAGRGVIFRTESAHS</sequence>
<dbReference type="InterPro" id="IPR002192">
    <property type="entry name" value="PPDK_AMP/ATP-bd"/>
</dbReference>
<comment type="similarity">
    <text evidence="1">Belongs to the PEP-utilizing enzyme family.</text>
</comment>
<dbReference type="GO" id="GO:0016301">
    <property type="term" value="F:kinase activity"/>
    <property type="evidence" value="ECO:0007669"/>
    <property type="project" value="InterPro"/>
</dbReference>
<dbReference type="SUPFAM" id="SSF56059">
    <property type="entry name" value="Glutathione synthetase ATP-binding domain-like"/>
    <property type="match status" value="2"/>
</dbReference>
<proteinExistence type="inferred from homology"/>
<dbReference type="InterPro" id="IPR013815">
    <property type="entry name" value="ATP_grasp_subdomain_1"/>
</dbReference>
<protein>
    <recommendedName>
        <fullName evidence="6">Phosphoenolpyruvate synthase</fullName>
    </recommendedName>
</protein>